<reference evidence="2" key="1">
    <citation type="submission" date="2022-08" db="EMBL/GenBank/DDBJ databases">
        <authorList>
            <consortium name="DOE Joint Genome Institute"/>
            <person name="Min B."/>
            <person name="Riley R."/>
            <person name="Sierra-Patev S."/>
            <person name="Naranjo-Ortiz M."/>
            <person name="Looney B."/>
            <person name="Konkel Z."/>
            <person name="Slot J.C."/>
            <person name="Sakamoto Y."/>
            <person name="Steenwyk J.L."/>
            <person name="Rokas A."/>
            <person name="Carro J."/>
            <person name="Camarero S."/>
            <person name="Ferreira P."/>
            <person name="Molpeceres G."/>
            <person name="Ruiz-Duenas F.J."/>
            <person name="Serrano A."/>
            <person name="Henrissat B."/>
            <person name="Drula E."/>
            <person name="Hughes K.W."/>
            <person name="Mata J.L."/>
            <person name="Ishikawa N.K."/>
            <person name="Vargas-Isla R."/>
            <person name="Ushijima S."/>
            <person name="Smith C.A."/>
            <person name="Ahrendt S."/>
            <person name="Andreopoulos W."/>
            <person name="He G."/>
            <person name="Labutti K."/>
            <person name="Lipzen A."/>
            <person name="Ng V."/>
            <person name="Sandor L."/>
            <person name="Barry K."/>
            <person name="Martinez A.T."/>
            <person name="Xiao Y."/>
            <person name="Gibbons J.G."/>
            <person name="Terashima K."/>
            <person name="Hibbett D.S."/>
            <person name="Grigoriev I.V."/>
        </authorList>
    </citation>
    <scope>NUCLEOTIDE SEQUENCE</scope>
    <source>
        <strain evidence="2">TFB9207</strain>
    </source>
</reference>
<evidence type="ECO:0000313" key="2">
    <source>
        <dbReference type="EMBL" id="KAJ3838302.1"/>
    </source>
</evidence>
<feature type="region of interest" description="Disordered" evidence="1">
    <location>
        <begin position="239"/>
        <end position="271"/>
    </location>
</feature>
<organism evidence="2 3">
    <name type="scientific">Lentinula raphanica</name>
    <dbReference type="NCBI Taxonomy" id="153919"/>
    <lineage>
        <taxon>Eukaryota</taxon>
        <taxon>Fungi</taxon>
        <taxon>Dikarya</taxon>
        <taxon>Basidiomycota</taxon>
        <taxon>Agaricomycotina</taxon>
        <taxon>Agaricomycetes</taxon>
        <taxon>Agaricomycetidae</taxon>
        <taxon>Agaricales</taxon>
        <taxon>Marasmiineae</taxon>
        <taxon>Omphalotaceae</taxon>
        <taxon>Lentinula</taxon>
    </lineage>
</organism>
<proteinExistence type="predicted"/>
<protein>
    <submittedName>
        <fullName evidence="2">Uncharacterized protein</fullName>
    </submittedName>
</protein>
<name>A0AA38UDZ3_9AGAR</name>
<comment type="caution">
    <text evidence="2">The sequence shown here is derived from an EMBL/GenBank/DDBJ whole genome shotgun (WGS) entry which is preliminary data.</text>
</comment>
<dbReference type="Proteomes" id="UP001163846">
    <property type="component" value="Unassembled WGS sequence"/>
</dbReference>
<dbReference type="AlphaFoldDB" id="A0AA38UDZ3"/>
<evidence type="ECO:0000256" key="1">
    <source>
        <dbReference type="SAM" id="MobiDB-lite"/>
    </source>
</evidence>
<keyword evidence="3" id="KW-1185">Reference proteome</keyword>
<evidence type="ECO:0000313" key="3">
    <source>
        <dbReference type="Proteomes" id="UP001163846"/>
    </source>
</evidence>
<dbReference type="EMBL" id="MU806190">
    <property type="protein sequence ID" value="KAJ3838302.1"/>
    <property type="molecule type" value="Genomic_DNA"/>
</dbReference>
<gene>
    <name evidence="2" type="ORF">F5878DRAFT_642089</name>
</gene>
<sequence length="366" mass="40815">MSPIPIPDVNNTRYIHSVLASVTSTSIVKEVHLLDWSQSISSKVLVSSKVIAAFSQSVIDAELSRLDQMEGNLGKLQLRKKQPDSRNSLERAAFTVTPTVLSNRALTKSTTANFYRGVGNIGSVEEARDLERWKGKEVGILNLERDRKFYERFKLKLQAKDSVDYLAHEHNGEVGGEGEVQSERMKRHQRESGAVFGIINQSQAKFYMNIVEIRIICLRNQVELLETLAKTPMYSLDQLGSSSVEFGPPRRPPPESDPTTSDLQPSLQPRRSLGLDPLHLLFSRTRPGIRENSSFIVGSSVSSRLLPSRPLLYLLSPLPPCAWVTNGANGDKEGRGQRGSREVHRSIAYRRNSFSACIAFGASRTR</sequence>
<accession>A0AA38UDZ3</accession>